<keyword evidence="2" id="KW-1185">Reference proteome</keyword>
<evidence type="ECO:0000313" key="2">
    <source>
        <dbReference type="Proteomes" id="UP000231919"/>
    </source>
</evidence>
<sequence>MRISQSSLQNLVHGLKLIRYIEKYNTKNQRIFDLSSDDINRLIMMKAASGEENWKDFLDMYLYSNHSPIHSIQFVKDEDEEFVRANIDKWS</sequence>
<name>A0ABX4N845_9LEPT</name>
<gene>
    <name evidence="1" type="ORF">CH378_16160</name>
</gene>
<reference evidence="1 2" key="1">
    <citation type="submission" date="2017-07" db="EMBL/GenBank/DDBJ databases">
        <title>Leptospira spp. isolated from tropical soils.</title>
        <authorList>
            <person name="Thibeaux R."/>
            <person name="Iraola G."/>
            <person name="Ferres I."/>
            <person name="Bierque E."/>
            <person name="Girault D."/>
            <person name="Soupe-Gilbert M.-E."/>
            <person name="Picardeau M."/>
            <person name="Goarant C."/>
        </authorList>
    </citation>
    <scope>NUCLEOTIDE SEQUENCE [LARGE SCALE GENOMIC DNA]</scope>
    <source>
        <strain evidence="1 2">JW2-C-B1</strain>
    </source>
</reference>
<dbReference type="Proteomes" id="UP000231919">
    <property type="component" value="Unassembled WGS sequence"/>
</dbReference>
<comment type="caution">
    <text evidence="1">The sequence shown here is derived from an EMBL/GenBank/DDBJ whole genome shotgun (WGS) entry which is preliminary data.</text>
</comment>
<dbReference type="EMBL" id="NPDP01000033">
    <property type="protein sequence ID" value="PJZ28733.1"/>
    <property type="molecule type" value="Genomic_DNA"/>
</dbReference>
<organism evidence="1 2">
    <name type="scientific">Leptospira kmetyi</name>
    <dbReference type="NCBI Taxonomy" id="408139"/>
    <lineage>
        <taxon>Bacteria</taxon>
        <taxon>Pseudomonadati</taxon>
        <taxon>Spirochaetota</taxon>
        <taxon>Spirochaetia</taxon>
        <taxon>Leptospirales</taxon>
        <taxon>Leptospiraceae</taxon>
        <taxon>Leptospira</taxon>
    </lineage>
</organism>
<proteinExistence type="predicted"/>
<evidence type="ECO:0000313" key="1">
    <source>
        <dbReference type="EMBL" id="PJZ28733.1"/>
    </source>
</evidence>
<protein>
    <submittedName>
        <fullName evidence="1">Uncharacterized protein</fullName>
    </submittedName>
</protein>
<accession>A0ABX4N845</accession>